<dbReference type="Gene3D" id="3.40.50.150">
    <property type="entry name" value="Vaccinia Virus protein VP39"/>
    <property type="match status" value="1"/>
</dbReference>
<comment type="caution">
    <text evidence="7">The sequence shown here is derived from an EMBL/GenBank/DDBJ whole genome shotgun (WGS) entry which is preliminary data.</text>
</comment>
<name>A0ABR0XL29_REHGL</name>
<comment type="function">
    <text evidence="6">Synthesizes nicotianamine, a polyamine which serves as a sensor for the physiological iron status within the plant, and/or might be involved in the transport of iron.</text>
</comment>
<evidence type="ECO:0000256" key="3">
    <source>
        <dbReference type="ARBA" id="ARBA00022679"/>
    </source>
</evidence>
<protein>
    <recommendedName>
        <fullName evidence="2 6">Nicotianamine synthase</fullName>
        <ecNumber evidence="2 6">2.5.1.43</ecNumber>
    </recommendedName>
</protein>
<evidence type="ECO:0000256" key="4">
    <source>
        <dbReference type="ARBA" id="ARBA00022691"/>
    </source>
</evidence>
<sequence length="327" mass="36633">MGQPEELFVDMVCLTDPLVQKICSLYEKISKLENLNPSNDVDTLFTQLVHTCIPPHPIDVTKLCTQIQEIRSKLISLCGQAEGLLEKHHSTILGTFQNPLDHLNLFPYYPNYLKLGALEYDLLRPHYPTAPRRLAFVGSGPLPLTSIVLATHHLRSTVFHNYDVDASANAMAAKLVEPHPDLSGRMFFHTRDIMDVPGEDLREYDVVFLAALVGMEIEEKMQVIEHLAKNMSPGVILMVRSAHGARAFLYPVVEPRHLRGFEVLSVYHPTDEVINSVVVARKVVHSSIDHIHQGFGGPLMHCSKCAEIQSFNPIGLIDELAVEEHLC</sequence>
<dbReference type="EC" id="2.5.1.43" evidence="2 6"/>
<dbReference type="InterPro" id="IPR029063">
    <property type="entry name" value="SAM-dependent_MTases_sf"/>
</dbReference>
<evidence type="ECO:0000313" key="8">
    <source>
        <dbReference type="Proteomes" id="UP001318860"/>
    </source>
</evidence>
<evidence type="ECO:0000256" key="5">
    <source>
        <dbReference type="ARBA" id="ARBA00049391"/>
    </source>
</evidence>
<dbReference type="PROSITE" id="PS51142">
    <property type="entry name" value="NAS"/>
    <property type="match status" value="1"/>
</dbReference>
<dbReference type="Pfam" id="PF03059">
    <property type="entry name" value="NAS"/>
    <property type="match status" value="1"/>
</dbReference>
<dbReference type="InterPro" id="IPR004298">
    <property type="entry name" value="Nicotian_synth"/>
</dbReference>
<dbReference type="EMBL" id="JABTTQ020000003">
    <property type="protein sequence ID" value="KAK6159815.1"/>
    <property type="molecule type" value="Genomic_DNA"/>
</dbReference>
<reference evidence="7 8" key="1">
    <citation type="journal article" date="2021" name="Comput. Struct. Biotechnol. J.">
        <title>De novo genome assembly of the potent medicinal plant Rehmannia glutinosa using nanopore technology.</title>
        <authorList>
            <person name="Ma L."/>
            <person name="Dong C."/>
            <person name="Song C."/>
            <person name="Wang X."/>
            <person name="Zheng X."/>
            <person name="Niu Y."/>
            <person name="Chen S."/>
            <person name="Feng W."/>
        </authorList>
    </citation>
    <scope>NUCLEOTIDE SEQUENCE [LARGE SCALE GENOMIC DNA]</scope>
    <source>
        <strain evidence="7">DH-2019</strain>
    </source>
</reference>
<evidence type="ECO:0000256" key="6">
    <source>
        <dbReference type="RuleBase" id="RU368095"/>
    </source>
</evidence>
<comment type="similarity">
    <text evidence="1 6">Belongs to the nicotianamine synthase (NAS)-like family.</text>
</comment>
<proteinExistence type="inferred from homology"/>
<comment type="catalytic activity">
    <reaction evidence="5 6">
        <text>3 S-adenosyl-L-methionine = nicotianamine + 3 S-methyl-5'-thioadenosine + 3 H(+)</text>
        <dbReference type="Rhea" id="RHEA:16481"/>
        <dbReference type="ChEBI" id="CHEBI:15378"/>
        <dbReference type="ChEBI" id="CHEBI:17509"/>
        <dbReference type="ChEBI" id="CHEBI:58249"/>
        <dbReference type="ChEBI" id="CHEBI:59789"/>
        <dbReference type="EC" id="2.5.1.43"/>
    </reaction>
</comment>
<dbReference type="PANTHER" id="PTHR32266:SF12">
    <property type="entry name" value="NICOTIANAMINE SYNTHASE 3"/>
    <property type="match status" value="1"/>
</dbReference>
<evidence type="ECO:0000313" key="7">
    <source>
        <dbReference type="EMBL" id="KAK6159815.1"/>
    </source>
</evidence>
<gene>
    <name evidence="7" type="ORF">DH2020_003196</name>
</gene>
<dbReference type="SUPFAM" id="SSF53335">
    <property type="entry name" value="S-adenosyl-L-methionine-dependent methyltransferases"/>
    <property type="match status" value="1"/>
</dbReference>
<dbReference type="Proteomes" id="UP001318860">
    <property type="component" value="Unassembled WGS sequence"/>
</dbReference>
<keyword evidence="4 6" id="KW-0949">S-adenosyl-L-methionine</keyword>
<evidence type="ECO:0000256" key="2">
    <source>
        <dbReference type="ARBA" id="ARBA00012675"/>
    </source>
</evidence>
<evidence type="ECO:0000256" key="1">
    <source>
        <dbReference type="ARBA" id="ARBA00007009"/>
    </source>
</evidence>
<accession>A0ABR0XL29</accession>
<keyword evidence="8" id="KW-1185">Reference proteome</keyword>
<keyword evidence="3 6" id="KW-0808">Transferase</keyword>
<organism evidence="7 8">
    <name type="scientific">Rehmannia glutinosa</name>
    <name type="common">Chinese foxglove</name>
    <dbReference type="NCBI Taxonomy" id="99300"/>
    <lineage>
        <taxon>Eukaryota</taxon>
        <taxon>Viridiplantae</taxon>
        <taxon>Streptophyta</taxon>
        <taxon>Embryophyta</taxon>
        <taxon>Tracheophyta</taxon>
        <taxon>Spermatophyta</taxon>
        <taxon>Magnoliopsida</taxon>
        <taxon>eudicotyledons</taxon>
        <taxon>Gunneridae</taxon>
        <taxon>Pentapetalae</taxon>
        <taxon>asterids</taxon>
        <taxon>lamiids</taxon>
        <taxon>Lamiales</taxon>
        <taxon>Orobanchaceae</taxon>
        <taxon>Rehmannieae</taxon>
        <taxon>Rehmannia</taxon>
    </lineage>
</organism>
<dbReference type="PANTHER" id="PTHR32266">
    <property type="entry name" value="NICOTIANAMINE SYNTHASE 3"/>
    <property type="match status" value="1"/>
</dbReference>